<evidence type="ECO:0000256" key="8">
    <source>
        <dbReference type="SAM" id="MobiDB-lite"/>
    </source>
</evidence>
<dbReference type="PROSITE" id="PS50011">
    <property type="entry name" value="PROTEIN_KINASE_DOM"/>
    <property type="match status" value="1"/>
</dbReference>
<dbReference type="GO" id="GO:0004672">
    <property type="term" value="F:protein kinase activity"/>
    <property type="evidence" value="ECO:0007669"/>
    <property type="project" value="InterPro"/>
</dbReference>
<dbReference type="InterPro" id="IPR017441">
    <property type="entry name" value="Protein_kinase_ATP_BS"/>
</dbReference>
<evidence type="ECO:0000313" key="12">
    <source>
        <dbReference type="Proteomes" id="UP001205105"/>
    </source>
</evidence>
<feature type="chain" id="PRO_5042034242" description="Protein kinase domain-containing protein" evidence="9">
    <location>
        <begin position="26"/>
        <end position="753"/>
    </location>
</feature>
<keyword evidence="4" id="KW-0677">Repeat</keyword>
<dbReference type="Pfam" id="PF07714">
    <property type="entry name" value="PK_Tyr_Ser-Thr"/>
    <property type="match status" value="1"/>
</dbReference>
<evidence type="ECO:0000256" key="1">
    <source>
        <dbReference type="ARBA" id="ARBA00004370"/>
    </source>
</evidence>
<evidence type="ECO:0000256" key="2">
    <source>
        <dbReference type="ARBA" id="ARBA00004430"/>
    </source>
</evidence>
<evidence type="ECO:0000256" key="3">
    <source>
        <dbReference type="ARBA" id="ARBA00022614"/>
    </source>
</evidence>
<reference evidence="11" key="1">
    <citation type="submission" date="2020-11" db="EMBL/GenBank/DDBJ databases">
        <title>Chlorella ohadii genome sequencing and assembly.</title>
        <authorList>
            <person name="Murik O."/>
            <person name="Treves H."/>
            <person name="Kedem I."/>
            <person name="Shotland Y."/>
            <person name="Kaplan A."/>
        </authorList>
    </citation>
    <scope>NUCLEOTIDE SEQUENCE</scope>
    <source>
        <strain evidence="11">1</strain>
    </source>
</reference>
<dbReference type="EMBL" id="JADXDR010000122">
    <property type="protein sequence ID" value="KAI7838603.1"/>
    <property type="molecule type" value="Genomic_DNA"/>
</dbReference>
<comment type="caution">
    <text evidence="11">The sequence shown here is derived from an EMBL/GenBank/DDBJ whole genome shotgun (WGS) entry which is preliminary data.</text>
</comment>
<evidence type="ECO:0000256" key="5">
    <source>
        <dbReference type="ARBA" id="ARBA00022741"/>
    </source>
</evidence>
<feature type="domain" description="Protein kinase" evidence="10">
    <location>
        <begin position="646"/>
        <end position="753"/>
    </location>
</feature>
<evidence type="ECO:0000256" key="7">
    <source>
        <dbReference type="PROSITE-ProRule" id="PRU10141"/>
    </source>
</evidence>
<dbReference type="Pfam" id="PF00560">
    <property type="entry name" value="LRR_1"/>
    <property type="match status" value="4"/>
</dbReference>
<dbReference type="InterPro" id="IPR001245">
    <property type="entry name" value="Ser-Thr/Tyr_kinase_cat_dom"/>
</dbReference>
<keyword evidence="3" id="KW-0433">Leucine-rich repeat</keyword>
<dbReference type="SUPFAM" id="SSF52058">
    <property type="entry name" value="L domain-like"/>
    <property type="match status" value="1"/>
</dbReference>
<dbReference type="AlphaFoldDB" id="A0AAD5DLJ9"/>
<keyword evidence="6 7" id="KW-0067">ATP-binding</keyword>
<keyword evidence="5 7" id="KW-0547">Nucleotide-binding</keyword>
<evidence type="ECO:0000256" key="9">
    <source>
        <dbReference type="SAM" id="SignalP"/>
    </source>
</evidence>
<dbReference type="GO" id="GO:0016020">
    <property type="term" value="C:membrane"/>
    <property type="evidence" value="ECO:0007669"/>
    <property type="project" value="UniProtKB-SubCell"/>
</dbReference>
<dbReference type="Gene3D" id="3.80.10.10">
    <property type="entry name" value="Ribonuclease Inhibitor"/>
    <property type="match status" value="2"/>
</dbReference>
<protein>
    <recommendedName>
        <fullName evidence="10">Protein kinase domain-containing protein</fullName>
    </recommendedName>
</protein>
<dbReference type="GO" id="GO:0005524">
    <property type="term" value="F:ATP binding"/>
    <property type="evidence" value="ECO:0007669"/>
    <property type="project" value="UniProtKB-UniRule"/>
</dbReference>
<gene>
    <name evidence="11" type="ORF">COHA_007611</name>
</gene>
<dbReference type="InterPro" id="IPR003591">
    <property type="entry name" value="Leu-rich_rpt_typical-subtyp"/>
</dbReference>
<dbReference type="SUPFAM" id="SSF56112">
    <property type="entry name" value="Protein kinase-like (PK-like)"/>
    <property type="match status" value="1"/>
</dbReference>
<proteinExistence type="predicted"/>
<evidence type="ECO:0000313" key="11">
    <source>
        <dbReference type="EMBL" id="KAI7838603.1"/>
    </source>
</evidence>
<feature type="region of interest" description="Disordered" evidence="8">
    <location>
        <begin position="414"/>
        <end position="435"/>
    </location>
</feature>
<feature type="signal peptide" evidence="9">
    <location>
        <begin position="1"/>
        <end position="25"/>
    </location>
</feature>
<dbReference type="Gene3D" id="3.30.200.20">
    <property type="entry name" value="Phosphorylase Kinase, domain 1"/>
    <property type="match status" value="1"/>
</dbReference>
<organism evidence="11 12">
    <name type="scientific">Chlorella ohadii</name>
    <dbReference type="NCBI Taxonomy" id="2649997"/>
    <lineage>
        <taxon>Eukaryota</taxon>
        <taxon>Viridiplantae</taxon>
        <taxon>Chlorophyta</taxon>
        <taxon>core chlorophytes</taxon>
        <taxon>Trebouxiophyceae</taxon>
        <taxon>Chlorellales</taxon>
        <taxon>Chlorellaceae</taxon>
        <taxon>Chlorella clade</taxon>
        <taxon>Chlorella</taxon>
    </lineage>
</organism>
<dbReference type="Proteomes" id="UP001205105">
    <property type="component" value="Unassembled WGS sequence"/>
</dbReference>
<dbReference type="InterPro" id="IPR001611">
    <property type="entry name" value="Leu-rich_rpt"/>
</dbReference>
<evidence type="ECO:0000256" key="4">
    <source>
        <dbReference type="ARBA" id="ARBA00022737"/>
    </source>
</evidence>
<keyword evidence="12" id="KW-1185">Reference proteome</keyword>
<dbReference type="InterPro" id="IPR000719">
    <property type="entry name" value="Prot_kinase_dom"/>
</dbReference>
<accession>A0AAD5DLJ9</accession>
<name>A0AAD5DLJ9_9CHLO</name>
<feature type="binding site" evidence="7">
    <location>
        <position position="674"/>
    </location>
    <ligand>
        <name>ATP</name>
        <dbReference type="ChEBI" id="CHEBI:30616"/>
    </ligand>
</feature>
<dbReference type="GO" id="GO:0005930">
    <property type="term" value="C:axoneme"/>
    <property type="evidence" value="ECO:0007669"/>
    <property type="project" value="UniProtKB-SubCell"/>
</dbReference>
<evidence type="ECO:0000256" key="6">
    <source>
        <dbReference type="ARBA" id="ARBA00022840"/>
    </source>
</evidence>
<keyword evidence="9" id="KW-0732">Signal</keyword>
<dbReference type="PROSITE" id="PS00107">
    <property type="entry name" value="PROTEIN_KINASE_ATP"/>
    <property type="match status" value="1"/>
</dbReference>
<sequence length="753" mass="77981">MRPRWHIEQLLAITALLLLCPRAAGQAVVPAPLSLEVGLRAIRDSITNWPELSAANNLSGWGADPSIPPCLYTGVTCDADGRLSSVSLQCPGCAVKAQGHLADEVAGLSTLTALNMQNNQLNGSLPAAYGEEGALPRLLNLVLSNNQLSGTLPAEWGGPGALPALSLLALGFNRLTGELPAQLALPSLLILRLHNNQLTGTLPPPWGTNSSMPHLRVASLQGNKLSAPLPQEWAEAGKLMELEEVHLQDNQLTGGLPPLWGGWGEEGLPALRVLNLSNNPIGGTLPYEWSQQHSFPSLRTLALSNISLQGTLPASWDCMEVSRCGLHSLQSLWLLAVTAQPPTPISSSFHFQDGNNLSGPVPPNWATAPASLQSVFVQPGNPLLLCDTSGGSDCRNEAKLPPCPVDEPQVTAAGITPDGNGSSTAAAAGGSGDNGGSSTGAIVGGVVGGVAAATAALAVLLDKSIYSLPPAGPLTPATNGAGGGPPQPLLPSPFAALAAELEPSPTHSSSEPAMGGIGERRRPFHKSASVGSLASKLLGAGGADIDHALDAEIDRHFSIEMASLQPRPPLSPLVDAAFTRSVASTAGTGGTASGSTTGALRRAASKVSSGGGSATLVPIEEGLPRLDPFSDWRITPDEIEICKRPDGSDWELGSGGFGKVYKALRHGAQPVAVKVLAAVGEARYQSQEEAFVREIALLRACRDPNVVAFLGACIQSDRTMLVTEYCDGGNLTRNLMAGRVTWYRRGKKVSGQA</sequence>
<dbReference type="Pfam" id="PF08263">
    <property type="entry name" value="LRRNT_2"/>
    <property type="match status" value="1"/>
</dbReference>
<dbReference type="InterPro" id="IPR050647">
    <property type="entry name" value="Plant_LRR-RLKs"/>
</dbReference>
<dbReference type="InterPro" id="IPR013210">
    <property type="entry name" value="LRR_N_plant-typ"/>
</dbReference>
<dbReference type="PANTHER" id="PTHR48056">
    <property type="entry name" value="LRR RECEPTOR-LIKE SERINE/THREONINE-PROTEIN KINASE-RELATED"/>
    <property type="match status" value="1"/>
</dbReference>
<evidence type="ECO:0000259" key="10">
    <source>
        <dbReference type="PROSITE" id="PS50011"/>
    </source>
</evidence>
<dbReference type="InterPro" id="IPR011009">
    <property type="entry name" value="Kinase-like_dom_sf"/>
</dbReference>
<feature type="region of interest" description="Disordered" evidence="8">
    <location>
        <begin position="501"/>
        <end position="521"/>
    </location>
</feature>
<dbReference type="SMART" id="SM00369">
    <property type="entry name" value="LRR_TYP"/>
    <property type="match status" value="4"/>
</dbReference>
<dbReference type="PANTHER" id="PTHR48056:SF81">
    <property type="entry name" value="RECEPTOR PROTEIN-TYROSINE KINASE CEPR1"/>
    <property type="match status" value="1"/>
</dbReference>
<comment type="subcellular location">
    <subcellularLocation>
        <location evidence="2">Cytoplasm</location>
        <location evidence="2">Cytoskeleton</location>
        <location evidence="2">Cilium axoneme</location>
    </subcellularLocation>
    <subcellularLocation>
        <location evidence="1">Membrane</location>
    </subcellularLocation>
</comment>
<dbReference type="InterPro" id="IPR032675">
    <property type="entry name" value="LRR_dom_sf"/>
</dbReference>
<feature type="compositionally biased region" description="Low complexity" evidence="8">
    <location>
        <begin position="418"/>
        <end position="428"/>
    </location>
</feature>